<name>A0A369WU51_9GAMM</name>
<feature type="region of interest" description="Disordered" evidence="1">
    <location>
        <begin position="155"/>
        <end position="204"/>
    </location>
</feature>
<dbReference type="EMBL" id="QQOH01000001">
    <property type="protein sequence ID" value="RDE25131.1"/>
    <property type="molecule type" value="Genomic_DNA"/>
</dbReference>
<keyword evidence="3" id="KW-1185">Reference proteome</keyword>
<protein>
    <submittedName>
        <fullName evidence="2">Uncharacterized protein</fullName>
    </submittedName>
</protein>
<reference evidence="2 3" key="1">
    <citation type="submission" date="2018-07" db="EMBL/GenBank/DDBJ databases">
        <title>Motiliproteus coralliicola sp. nov., a bacterium isolated from Coral.</title>
        <authorList>
            <person name="Wang G."/>
        </authorList>
    </citation>
    <scope>NUCLEOTIDE SEQUENCE [LARGE SCALE GENOMIC DNA]</scope>
    <source>
        <strain evidence="2 3">C34</strain>
    </source>
</reference>
<evidence type="ECO:0000313" key="3">
    <source>
        <dbReference type="Proteomes" id="UP000253769"/>
    </source>
</evidence>
<sequence length="231" mass="25135">MAKRRLLEEQVKQLQAEAAERAQEPAIDPEKAQAEFDQLMAKANDLVLEGETAEAAKVQREAYKLLQPTAPTEPAPTVDAAQIREQVMQQIKVDDLVAAAKRDYPALDRDSESYNEAIEQRTASLERMYYAEGYTASQSVEKALADVVKLYDLAPVSETEVPETPPVQPKRDTSPDVRGSVAAANAQPPEPAAGVSTSAERPNQIDVATLSQDEFDALPESTLASLRGDSI</sequence>
<comment type="caution">
    <text evidence="2">The sequence shown here is derived from an EMBL/GenBank/DDBJ whole genome shotgun (WGS) entry which is preliminary data.</text>
</comment>
<dbReference type="AlphaFoldDB" id="A0A369WU51"/>
<evidence type="ECO:0000256" key="1">
    <source>
        <dbReference type="SAM" id="MobiDB-lite"/>
    </source>
</evidence>
<dbReference type="Proteomes" id="UP000253769">
    <property type="component" value="Unassembled WGS sequence"/>
</dbReference>
<proteinExistence type="predicted"/>
<organism evidence="2 3">
    <name type="scientific">Motiliproteus coralliicola</name>
    <dbReference type="NCBI Taxonomy" id="2283196"/>
    <lineage>
        <taxon>Bacteria</taxon>
        <taxon>Pseudomonadati</taxon>
        <taxon>Pseudomonadota</taxon>
        <taxon>Gammaproteobacteria</taxon>
        <taxon>Oceanospirillales</taxon>
        <taxon>Oceanospirillaceae</taxon>
        <taxon>Motiliproteus</taxon>
    </lineage>
</organism>
<evidence type="ECO:0000313" key="2">
    <source>
        <dbReference type="EMBL" id="RDE25131.1"/>
    </source>
</evidence>
<gene>
    <name evidence="2" type="ORF">DV711_06130</name>
</gene>
<dbReference type="OrthoDB" id="7033663at2"/>
<accession>A0A369WU51</accession>